<sequence length="157" mass="16349">MKKLLSILLVAALLCLGSSVAYGARVDQSRIGLIRLQSTGLMAPHTHVRTSPGLIYRISYTASLARTWLAVLDSNTTGDANSVGAHLSNLITGNRVLVDLSIATAGASLTVEYDPPLEFKNGLMISTGTTSSVGLLIDLGENAAGTPLASAIIHYGE</sequence>
<name>A0A0F9KMB8_9ZZZZ</name>
<evidence type="ECO:0000313" key="1">
    <source>
        <dbReference type="EMBL" id="KKM83098.1"/>
    </source>
</evidence>
<dbReference type="AlphaFoldDB" id="A0A0F9KMB8"/>
<organism evidence="1">
    <name type="scientific">marine sediment metagenome</name>
    <dbReference type="NCBI Taxonomy" id="412755"/>
    <lineage>
        <taxon>unclassified sequences</taxon>
        <taxon>metagenomes</taxon>
        <taxon>ecological metagenomes</taxon>
    </lineage>
</organism>
<proteinExistence type="predicted"/>
<protein>
    <submittedName>
        <fullName evidence="1">Uncharacterized protein</fullName>
    </submittedName>
</protein>
<reference evidence="1" key="1">
    <citation type="journal article" date="2015" name="Nature">
        <title>Complex archaea that bridge the gap between prokaryotes and eukaryotes.</title>
        <authorList>
            <person name="Spang A."/>
            <person name="Saw J.H."/>
            <person name="Jorgensen S.L."/>
            <person name="Zaremba-Niedzwiedzka K."/>
            <person name="Martijn J."/>
            <person name="Lind A.E."/>
            <person name="van Eijk R."/>
            <person name="Schleper C."/>
            <person name="Guy L."/>
            <person name="Ettema T.J."/>
        </authorList>
    </citation>
    <scope>NUCLEOTIDE SEQUENCE</scope>
</reference>
<dbReference type="EMBL" id="LAZR01007764">
    <property type="protein sequence ID" value="KKM83098.1"/>
    <property type="molecule type" value="Genomic_DNA"/>
</dbReference>
<comment type="caution">
    <text evidence="1">The sequence shown here is derived from an EMBL/GenBank/DDBJ whole genome shotgun (WGS) entry which is preliminary data.</text>
</comment>
<accession>A0A0F9KMB8</accession>
<gene>
    <name evidence="1" type="ORF">LCGC14_1312880</name>
</gene>